<keyword evidence="3" id="KW-1185">Reference proteome</keyword>
<dbReference type="AlphaFoldDB" id="A0A9W7D4K1"/>
<organism evidence="2 3">
    <name type="scientific">Phytophthora fragariaefolia</name>
    <dbReference type="NCBI Taxonomy" id="1490495"/>
    <lineage>
        <taxon>Eukaryota</taxon>
        <taxon>Sar</taxon>
        <taxon>Stramenopiles</taxon>
        <taxon>Oomycota</taxon>
        <taxon>Peronosporomycetes</taxon>
        <taxon>Peronosporales</taxon>
        <taxon>Peronosporaceae</taxon>
        <taxon>Phytophthora</taxon>
    </lineage>
</organism>
<evidence type="ECO:0000313" key="2">
    <source>
        <dbReference type="EMBL" id="GMF57627.1"/>
    </source>
</evidence>
<gene>
    <name evidence="2" type="ORF">Pfra01_002462700</name>
</gene>
<proteinExistence type="predicted"/>
<evidence type="ECO:0000256" key="1">
    <source>
        <dbReference type="SAM" id="MobiDB-lite"/>
    </source>
</evidence>
<accession>A0A9W7D4K1</accession>
<dbReference type="EMBL" id="BSXT01004378">
    <property type="protein sequence ID" value="GMF57627.1"/>
    <property type="molecule type" value="Genomic_DNA"/>
</dbReference>
<dbReference type="OrthoDB" id="118693at2759"/>
<dbReference type="Proteomes" id="UP001165121">
    <property type="component" value="Unassembled WGS sequence"/>
</dbReference>
<reference evidence="2" key="1">
    <citation type="submission" date="2023-04" db="EMBL/GenBank/DDBJ databases">
        <title>Phytophthora fragariaefolia NBRC 109709.</title>
        <authorList>
            <person name="Ichikawa N."/>
            <person name="Sato H."/>
            <person name="Tonouchi N."/>
        </authorList>
    </citation>
    <scope>NUCLEOTIDE SEQUENCE</scope>
    <source>
        <strain evidence="2">NBRC 109709</strain>
    </source>
</reference>
<protein>
    <submittedName>
        <fullName evidence="2">Unnamed protein product</fullName>
    </submittedName>
</protein>
<name>A0A9W7D4K1_9STRA</name>
<evidence type="ECO:0000313" key="3">
    <source>
        <dbReference type="Proteomes" id="UP001165121"/>
    </source>
</evidence>
<comment type="caution">
    <text evidence="2">The sequence shown here is derived from an EMBL/GenBank/DDBJ whole genome shotgun (WGS) entry which is preliminary data.</text>
</comment>
<feature type="region of interest" description="Disordered" evidence="1">
    <location>
        <begin position="121"/>
        <end position="143"/>
    </location>
</feature>
<sequence length="330" mass="36499">MSGISWFDDEQVEASQPIASRVSATGADWQKTGRYIASIMDHAAVLAELLRRASSLDADVHFRSLALQRQCDTLERVCAFLRGLESSGAEREAARQAETSALEQSIDGAIQRARRVRAELTGGAGGSNCESDDDHAQPSDAQEQQLRDILEVAKATRAAQQAQQTAEPKAEAAPVRLEYPRKLKALETQLQERRLKEQEASTRFAFCCKMSEHLSLGSKRRQLIVQQQQKVGAGGRMDVPVARIQVSFPKQVARLRGGYQRLAEFMLEKVEVGSPKFQQVADAPTFASVFPIYHRLKQVLVWQFVLVHLIRVLTSSGVKTVGQDDAATVE</sequence>